<dbReference type="InParanoid" id="A0A409W0I0"/>
<evidence type="ECO:0000256" key="1">
    <source>
        <dbReference type="SAM" id="MobiDB-lite"/>
    </source>
</evidence>
<keyword evidence="2" id="KW-1133">Transmembrane helix</keyword>
<dbReference type="AlphaFoldDB" id="A0A409W0I0"/>
<reference evidence="3 4" key="1">
    <citation type="journal article" date="2018" name="Evol. Lett.">
        <title>Horizontal gene cluster transfer increased hallucinogenic mushroom diversity.</title>
        <authorList>
            <person name="Reynolds H.T."/>
            <person name="Vijayakumar V."/>
            <person name="Gluck-Thaler E."/>
            <person name="Korotkin H.B."/>
            <person name="Matheny P.B."/>
            <person name="Slot J.C."/>
        </authorList>
    </citation>
    <scope>NUCLEOTIDE SEQUENCE [LARGE SCALE GENOMIC DNA]</scope>
    <source>
        <strain evidence="3 4">SRW20</strain>
    </source>
</reference>
<feature type="region of interest" description="Disordered" evidence="1">
    <location>
        <begin position="1"/>
        <end position="88"/>
    </location>
</feature>
<feature type="compositionally biased region" description="Basic and acidic residues" evidence="1">
    <location>
        <begin position="635"/>
        <end position="647"/>
    </location>
</feature>
<keyword evidence="2" id="KW-0812">Transmembrane</keyword>
<dbReference type="OrthoDB" id="3062801at2759"/>
<sequence length="720" mass="77921">MSAESSDVPFPSMEDMPEIPMLESSSPSPEPIVISPSNTGSPTASHGSSSKLTSSDKLSALPQSPVAESSSTFARPGRSPAFPSVNFHRGWRRSLDAMTSFPAFFAKEREAYPLNPSYAPNAGFQLDSSRPDHIGGVSGPHSSSGDETPRQRASFDGNRGSYSANPGPTFSRSKGSDPSASSPLRASPFRGRPDGEGPSTAQVPQAGSRSPSEPRSRAASPLRILQQLSSGFHRHRPEPEEPFVPVDPFRFKSRFIYGGQPPRPADDVEMAGYASSGANDCDDLLPVSSMQSLFYDSRLFCTDLLPRELYLNFLLRLPAMYFSRVARIFEDANVSKPDIQRMINTSGGSMREGSGFAAMPVGDQPAQPSGAAPGIASGLGFSAQVGAAPGAAALMHTPLPFPDEWTPPLVSPALMRFKHSWESFIDSLLKEWKTLNVVSALLASAILTIFQVPNAADDPVTRTLALLSLISALFSLSYGCMYIVRFGMMRSMFHASRWAEQAQKTKTLIWWNVWVLLAMPVVWMAWSMLLFISAILSFVWRTGSTSDPTDPVPLGPRLILALRILITAVFALGMIYLFMIIKTLKKYGSHQSSTKAILFAGLSTDARITVGSPKGSGNKVNASDDLQVPNFGDETAERRGRSREREVIGSARRKSGTHKRWNMKGSSRRATASKRSALSPLFGFGAGSSKPHSTDDFGDDIEVELDLKAPVEVVVKESAT</sequence>
<keyword evidence="4" id="KW-1185">Reference proteome</keyword>
<feature type="compositionally biased region" description="Low complexity" evidence="1">
    <location>
        <begin position="206"/>
        <end position="219"/>
    </location>
</feature>
<evidence type="ECO:0000313" key="3">
    <source>
        <dbReference type="EMBL" id="PPQ72010.1"/>
    </source>
</evidence>
<organism evidence="3 4">
    <name type="scientific">Gymnopilus dilepis</name>
    <dbReference type="NCBI Taxonomy" id="231916"/>
    <lineage>
        <taxon>Eukaryota</taxon>
        <taxon>Fungi</taxon>
        <taxon>Dikarya</taxon>
        <taxon>Basidiomycota</taxon>
        <taxon>Agaricomycotina</taxon>
        <taxon>Agaricomycetes</taxon>
        <taxon>Agaricomycetidae</taxon>
        <taxon>Agaricales</taxon>
        <taxon>Agaricineae</taxon>
        <taxon>Hymenogastraceae</taxon>
        <taxon>Gymnopilus</taxon>
    </lineage>
</organism>
<feature type="compositionally biased region" description="Basic residues" evidence="1">
    <location>
        <begin position="651"/>
        <end position="662"/>
    </location>
</feature>
<feature type="transmembrane region" description="Helical" evidence="2">
    <location>
        <begin position="560"/>
        <end position="581"/>
    </location>
</feature>
<keyword evidence="2" id="KW-0472">Membrane</keyword>
<dbReference type="EMBL" id="NHYE01005477">
    <property type="protein sequence ID" value="PPQ72010.1"/>
    <property type="molecule type" value="Genomic_DNA"/>
</dbReference>
<feature type="region of interest" description="Disordered" evidence="1">
    <location>
        <begin position="114"/>
        <end position="219"/>
    </location>
</feature>
<feature type="region of interest" description="Disordered" evidence="1">
    <location>
        <begin position="628"/>
        <end position="674"/>
    </location>
</feature>
<proteinExistence type="predicted"/>
<name>A0A409W0I0_9AGAR</name>
<feature type="compositionally biased region" description="Low complexity" evidence="1">
    <location>
        <begin position="18"/>
        <end position="60"/>
    </location>
</feature>
<accession>A0A409W0I0</accession>
<gene>
    <name evidence="3" type="ORF">CVT26_007970</name>
</gene>
<evidence type="ECO:0000313" key="4">
    <source>
        <dbReference type="Proteomes" id="UP000284706"/>
    </source>
</evidence>
<dbReference type="Proteomes" id="UP000284706">
    <property type="component" value="Unassembled WGS sequence"/>
</dbReference>
<evidence type="ECO:0000256" key="2">
    <source>
        <dbReference type="SAM" id="Phobius"/>
    </source>
</evidence>
<protein>
    <submittedName>
        <fullName evidence="3">Uncharacterized protein</fullName>
    </submittedName>
</protein>
<feature type="transmembrane region" description="Helical" evidence="2">
    <location>
        <begin position="509"/>
        <end position="540"/>
    </location>
</feature>
<feature type="transmembrane region" description="Helical" evidence="2">
    <location>
        <begin position="464"/>
        <end position="488"/>
    </location>
</feature>
<comment type="caution">
    <text evidence="3">The sequence shown here is derived from an EMBL/GenBank/DDBJ whole genome shotgun (WGS) entry which is preliminary data.</text>
</comment>
<feature type="compositionally biased region" description="Polar residues" evidence="1">
    <location>
        <begin position="160"/>
        <end position="184"/>
    </location>
</feature>